<proteinExistence type="predicted"/>
<gene>
    <name evidence="2" type="primary">ATP8</name>
</gene>
<accession>W0FIM8</accession>
<keyword evidence="2" id="KW-0496">Mitochondrion</keyword>
<dbReference type="EMBL" id="KF756944">
    <property type="protein sequence ID" value="AHF21734.1"/>
    <property type="molecule type" value="Genomic_DNA"/>
</dbReference>
<keyword evidence="1" id="KW-1133">Transmembrane helix</keyword>
<evidence type="ECO:0000256" key="1">
    <source>
        <dbReference type="SAM" id="Phobius"/>
    </source>
</evidence>
<evidence type="ECO:0000313" key="2">
    <source>
        <dbReference type="EMBL" id="AHF21734.1"/>
    </source>
</evidence>
<keyword evidence="1" id="KW-0472">Membrane</keyword>
<dbReference type="AlphaFoldDB" id="W0FIM8"/>
<geneLocation type="mitochondrion" evidence="2"/>
<feature type="transmembrane region" description="Helical" evidence="1">
    <location>
        <begin position="6"/>
        <end position="29"/>
    </location>
</feature>
<protein>
    <submittedName>
        <fullName evidence="2">ATP synthase F0 subunit 8</fullName>
    </submittedName>
</protein>
<reference evidence="2" key="1">
    <citation type="journal article" date="2014" name="Int. J. Biol. Sci.">
        <title>The First Mitochondrial Genome for Caddisfly (Insecta: Trichoptera) with Phylogenetic Implications.</title>
        <authorList>
            <person name="Wang Y."/>
            <person name="Liu X."/>
            <person name="Yang D."/>
        </authorList>
    </citation>
    <scope>NUCLEOTIDE SEQUENCE</scope>
</reference>
<organism evidence="2">
    <name type="scientific">Apatania sp. YW-2014</name>
    <dbReference type="NCBI Taxonomy" id="1442581"/>
    <lineage>
        <taxon>Eukaryota</taxon>
        <taxon>Metazoa</taxon>
        <taxon>Ecdysozoa</taxon>
        <taxon>Arthropoda</taxon>
        <taxon>Hexapoda</taxon>
        <taxon>Insecta</taxon>
        <taxon>Pterygota</taxon>
        <taxon>Neoptera</taxon>
        <taxon>Endopterygota</taxon>
        <taxon>Trichoptera</taxon>
        <taxon>Integripalpia</taxon>
        <taxon>Plenitentoria</taxon>
        <taxon>Limnephiloidea</taxon>
        <taxon>Apataniidae</taxon>
        <taxon>Apataniinae</taxon>
        <taxon>Apatania</taxon>
    </lineage>
</organism>
<name>W0FIM8_9NEOP</name>
<sequence>MPQMMPMNWMILYFMFNLIFYMFMTNNYFNMNFQPKMTQSLNSNYTKSIYYLWPLN</sequence>
<keyword evidence="1" id="KW-0812">Transmembrane</keyword>